<dbReference type="GO" id="GO:0005737">
    <property type="term" value="C:cytoplasm"/>
    <property type="evidence" value="ECO:0007669"/>
    <property type="project" value="TreeGrafter"/>
</dbReference>
<dbReference type="EMBL" id="NPIM01000104">
    <property type="protein sequence ID" value="RVE14831.1"/>
    <property type="molecule type" value="Genomic_DNA"/>
</dbReference>
<keyword evidence="3" id="KW-1133">Transmembrane helix</keyword>
<dbReference type="GO" id="GO:0016757">
    <property type="term" value="F:glycosyltransferase activity"/>
    <property type="evidence" value="ECO:0007669"/>
    <property type="project" value="TreeGrafter"/>
</dbReference>
<comment type="caution">
    <text evidence="4">The sequence shown here is derived from an EMBL/GenBank/DDBJ whole genome shotgun (WGS) entry which is preliminary data.</text>
</comment>
<dbReference type="AlphaFoldDB" id="A0A8B3M7S7"/>
<keyword evidence="2" id="KW-0812">Transmembrane</keyword>
<dbReference type="SUPFAM" id="SSF53448">
    <property type="entry name" value="Nucleotide-diphospho-sugar transferases"/>
    <property type="match status" value="1"/>
</dbReference>
<sequence>MSIFTMNINMDISLLGRKTENSFLLYNKNELILQKEFEGNVLLVIAKSSDKGFLHTGNRFIDFVRVGLLPNNQCYLTSASSRLIYSVSPLGDSKEKVVIADRTKVLGWETFDLIEIPEDKATNHNEIIIIKNAYFNSNNLLDVFRKIVTSDLKDKKNVLENILELMSTSDLDMLSQYYLENTNELEILADISDDKFFIESVNQIKNNEVRNYFVSNEMDFIADRKNLFSLSKNKWMHFNCYIRKQLKPKNKFCVVATSKNEGVYLLEWIAYYKHLGAGTIFIYSNGNDDGSDKLLKALHDAGEIRYIENQVNAGCSAQNKAYTHALTINKEILEYEWSLFVDLDEYLTFNDSIFSSTHDFLDWHGKRDVNAIALNWIFSIPDIDGDWINIPITKRIKNFEKRTNGHIKSFIRPHFFSSSLPHHPVSIENFPFSYRTASGQPHLKSKKYDSLSISDNPSNTHASILHFFNRTIPEFIWKYSRNRGDHPNVTDSSAFTESLLPFLKEFITAIDSKNITDSSSYFPKNIEIEVLINGLLENKHICSAYLEVKNETKRRYDMIYSLFWEFLDEQRKNEKYKSDIEFFIERFH</sequence>
<evidence type="ECO:0000256" key="2">
    <source>
        <dbReference type="ARBA" id="ARBA00022692"/>
    </source>
</evidence>
<evidence type="ECO:0008006" key="6">
    <source>
        <dbReference type="Google" id="ProtNLM"/>
    </source>
</evidence>
<dbReference type="GO" id="GO:0016020">
    <property type="term" value="C:membrane"/>
    <property type="evidence" value="ECO:0007669"/>
    <property type="project" value="UniProtKB-SubCell"/>
</dbReference>
<gene>
    <name evidence="4" type="ORF">CIG67_07120</name>
</gene>
<evidence type="ECO:0000256" key="3">
    <source>
        <dbReference type="ARBA" id="ARBA00022989"/>
    </source>
</evidence>
<keyword evidence="3" id="KW-0472">Membrane</keyword>
<evidence type="ECO:0000313" key="5">
    <source>
        <dbReference type="Proteomes" id="UP000288459"/>
    </source>
</evidence>
<dbReference type="Proteomes" id="UP000288459">
    <property type="component" value="Unassembled WGS sequence"/>
</dbReference>
<proteinExistence type="predicted"/>
<protein>
    <recommendedName>
        <fullName evidence="6">Glycosyltransferase family 2 protein</fullName>
    </recommendedName>
</protein>
<reference evidence="4 5" key="1">
    <citation type="submission" date="2017-08" db="EMBL/GenBank/DDBJ databases">
        <title>Sequencing of Escherichia coli CCPM 6219.</title>
        <authorList>
            <person name="Liu S.-L."/>
            <person name="Zhou Y.-J."/>
            <person name="Zhao M.-F."/>
        </authorList>
    </citation>
    <scope>NUCLEOTIDE SEQUENCE [LARGE SCALE GENOMIC DNA]</scope>
    <source>
        <strain evidence="4 5">CCPM 6219</strain>
    </source>
</reference>
<dbReference type="InterPro" id="IPR029044">
    <property type="entry name" value="Nucleotide-diphossugar_trans"/>
</dbReference>
<name>A0A8B3M7S7_ECOLX</name>
<dbReference type="PANTHER" id="PTHR21461">
    <property type="entry name" value="GLYCOSYLTRANSFERASE FAMILY 92 PROTEIN"/>
    <property type="match status" value="1"/>
</dbReference>
<dbReference type="PANTHER" id="PTHR21461:SF69">
    <property type="entry name" value="GLYCOSYLTRANSFERASE FAMILY 92 PROTEIN"/>
    <property type="match status" value="1"/>
</dbReference>
<dbReference type="Pfam" id="PF13704">
    <property type="entry name" value="Glyco_tranf_2_4"/>
    <property type="match status" value="1"/>
</dbReference>
<organism evidence="4 5">
    <name type="scientific">Escherichia coli</name>
    <dbReference type="NCBI Taxonomy" id="562"/>
    <lineage>
        <taxon>Bacteria</taxon>
        <taxon>Pseudomonadati</taxon>
        <taxon>Pseudomonadota</taxon>
        <taxon>Gammaproteobacteria</taxon>
        <taxon>Enterobacterales</taxon>
        <taxon>Enterobacteriaceae</taxon>
        <taxon>Escherichia</taxon>
    </lineage>
</organism>
<accession>A0A8B3M7S7</accession>
<comment type="subcellular location">
    <subcellularLocation>
        <location evidence="1">Membrane</location>
        <topology evidence="1">Single-pass membrane protein</topology>
    </subcellularLocation>
</comment>
<evidence type="ECO:0000313" key="4">
    <source>
        <dbReference type="EMBL" id="RVE14831.1"/>
    </source>
</evidence>
<evidence type="ECO:0000256" key="1">
    <source>
        <dbReference type="ARBA" id="ARBA00004167"/>
    </source>
</evidence>